<dbReference type="InterPro" id="IPR053161">
    <property type="entry name" value="Ulvan_degrading_GH"/>
</dbReference>
<accession>A0A385TLW7</accession>
<dbReference type="InterPro" id="IPR029062">
    <property type="entry name" value="Class_I_gatase-like"/>
</dbReference>
<dbReference type="AlphaFoldDB" id="A0A385TLW7"/>
<dbReference type="EMBL" id="CP032412">
    <property type="protein sequence ID" value="AYB44481.1"/>
    <property type="molecule type" value="Genomic_DNA"/>
</dbReference>
<name>A0A385TLW7_PAELA</name>
<dbReference type="KEGG" id="plw:D5F53_14910"/>
<evidence type="ECO:0000313" key="2">
    <source>
        <dbReference type="Proteomes" id="UP000266552"/>
    </source>
</evidence>
<dbReference type="PANTHER" id="PTHR36848:SF2">
    <property type="entry name" value="SECRETED PROTEIN"/>
    <property type="match status" value="1"/>
</dbReference>
<evidence type="ECO:0000313" key="1">
    <source>
        <dbReference type="EMBL" id="AYB44481.1"/>
    </source>
</evidence>
<dbReference type="SUPFAM" id="SSF49785">
    <property type="entry name" value="Galactose-binding domain-like"/>
    <property type="match status" value="1"/>
</dbReference>
<dbReference type="Gene3D" id="2.60.120.260">
    <property type="entry name" value="Galactose-binding domain-like"/>
    <property type="match status" value="1"/>
</dbReference>
<dbReference type="Gene3D" id="3.40.50.880">
    <property type="match status" value="1"/>
</dbReference>
<dbReference type="Proteomes" id="UP000266552">
    <property type="component" value="Chromosome"/>
</dbReference>
<keyword evidence="2" id="KW-1185">Reference proteome</keyword>
<gene>
    <name evidence="1" type="ORF">D5F53_14910</name>
</gene>
<dbReference type="PANTHER" id="PTHR36848">
    <property type="entry name" value="DNA-BINDING PROTEIN (PUTATIVE SECRETED PROTEIN)-RELATED"/>
    <property type="match status" value="1"/>
</dbReference>
<organism evidence="1 2">
    <name type="scientific">Paenibacillus lautus</name>
    <name type="common">Bacillus lautus</name>
    <dbReference type="NCBI Taxonomy" id="1401"/>
    <lineage>
        <taxon>Bacteria</taxon>
        <taxon>Bacillati</taxon>
        <taxon>Bacillota</taxon>
        <taxon>Bacilli</taxon>
        <taxon>Bacillales</taxon>
        <taxon>Paenibacillaceae</taxon>
        <taxon>Paenibacillus</taxon>
    </lineage>
</organism>
<dbReference type="Pfam" id="PF17132">
    <property type="entry name" value="Glyco_hydro_106"/>
    <property type="match status" value="1"/>
</dbReference>
<reference evidence="1 2" key="1">
    <citation type="submission" date="2018-09" db="EMBL/GenBank/DDBJ databases">
        <title>Genome Sequence of Paenibacillus lautus Strain E7593-69, Azo Dye-Degrading Bacteria, Isolated from Commercial Tattoo Inks.</title>
        <authorList>
            <person name="Nho S.W."/>
            <person name="Kim S.-J."/>
            <person name="Kweon O."/>
            <person name="Cerniglia C.E."/>
        </authorList>
    </citation>
    <scope>NUCLEOTIDE SEQUENCE [LARGE SCALE GENOMIC DNA]</scope>
    <source>
        <strain evidence="1 2">E7593-69</strain>
    </source>
</reference>
<sequence length="1104" mass="125334">MYVHSLHVKEEIEMDLIRLKQQFQNPDATYRPQPFWFLNHELKKSELESQIQSMFEAGVGGVVLHARHGMQASYLSPAFMEALEFCTVECQKRNMVVWLYDEDNWPSGTVGGKLTRQHPEYRMRYLRVEEKRYTGGSGQESLKLDFESYENNELMAILAYRAVASDGGWLLHDTPEDLTHGWGRDWTPPNSEDSYVVLACWSCEIAEGITFANGYYLDTLNPEAVQAFIRMSYEPFLSLQKYFGTTIQGVFTDEPGLMIHDGFFGVEAIRTAVHDVGATLPGMVFAWSEGMGERYQQENGYDLIPRLGALLYNMADGSRATKQQYYDTITRWYVEGYHQAISSWCEGHGLLYIGHTLEEPVWGQARSQGNQTRVLQQFHYAGVDYLTPGIGTKENPHRIVSVKTAASVAGLDSKERVICEAFGASGHGYSMRQRRLDANFMAFLGVNLFIPHAFYYSFAGYRKTDFPPTEFKHAPHWPHYRAFADYIGRLSLLGASGKRTPEVLLLSPIHTVYENMFASGRSNRFPSSDTLFSLLSDRMLRHSIDYHYVDECQLRDAAHVDGEGVRFSGNGNIYSVLIMPEVEVMSRDIAALLVAYVKQGGTLVAVGAIPRHSESERQDPELAKQMHELFSPNPQHGALRPVGKGYALFYSLEETDHEDTLIEDHLDSGEKRILADPEMSGGHEKEQTPDLLEPLCETLSGLLMKASALRWRLLEGQDEDLIYVERTFGNRIFVWFMNWTEHDVAMKLDAGETGNLIEEWDLESGNIRRLASDSVLAYAPGELRVLSVGLEECSMNEIEQMFGKVRKTEDIIVLEDKWRFQSLEPNVLLLDQWQVTLNDRNSRMNATMPGQVNTYRTTFTVTQALIERLQSPNGRDYSHPPDVQPLPRLELILDDVEQKIPAHIGFLQRRRNIEIFVNGVRQNALQPSDWQDSNYASLDITAHLVAGDNELEILTVSLLEPMPAISFPAFLIGPFEIEDGMRLNASPEHMFGSWSSAGYPYYAGAGDYYQQVDLTEVSLASDEELWLEAEDIRETACLYVNDTNAGIRLWPPYHWNITTYVEQGIHQLTIRAANTLENLYGKITLPSGVNGQVKLVRRTLSKEM</sequence>
<dbReference type="CDD" id="cd03143">
    <property type="entry name" value="A4_beta-galactosidase_middle_domain"/>
    <property type="match status" value="1"/>
</dbReference>
<dbReference type="InterPro" id="IPR008979">
    <property type="entry name" value="Galactose-bd-like_sf"/>
</dbReference>
<proteinExistence type="predicted"/>
<protein>
    <submittedName>
        <fullName evidence="1">Beta-galactosidase</fullName>
    </submittedName>
</protein>